<organism evidence="1 2">
    <name type="scientific">Lasiodiplodia mahajangana</name>
    <dbReference type="NCBI Taxonomy" id="1108764"/>
    <lineage>
        <taxon>Eukaryota</taxon>
        <taxon>Fungi</taxon>
        <taxon>Dikarya</taxon>
        <taxon>Ascomycota</taxon>
        <taxon>Pezizomycotina</taxon>
        <taxon>Dothideomycetes</taxon>
        <taxon>Dothideomycetes incertae sedis</taxon>
        <taxon>Botryosphaeriales</taxon>
        <taxon>Botryosphaeriaceae</taxon>
        <taxon>Lasiodiplodia</taxon>
    </lineage>
</organism>
<name>A0ACC2K0T4_9PEZI</name>
<comment type="caution">
    <text evidence="1">The sequence shown here is derived from an EMBL/GenBank/DDBJ whole genome shotgun (WGS) entry which is preliminary data.</text>
</comment>
<keyword evidence="2" id="KW-1185">Reference proteome</keyword>
<protein>
    <submittedName>
        <fullName evidence="1">Uncharacterized protein</fullName>
    </submittedName>
</protein>
<accession>A0ACC2K0T4</accession>
<evidence type="ECO:0000313" key="1">
    <source>
        <dbReference type="EMBL" id="KAJ8133138.1"/>
    </source>
</evidence>
<dbReference type="Proteomes" id="UP001153332">
    <property type="component" value="Unassembled WGS sequence"/>
</dbReference>
<evidence type="ECO:0000313" key="2">
    <source>
        <dbReference type="Proteomes" id="UP001153332"/>
    </source>
</evidence>
<reference evidence="1" key="1">
    <citation type="submission" date="2022-12" db="EMBL/GenBank/DDBJ databases">
        <title>Genome Sequence of Lasiodiplodia mahajangana.</title>
        <authorList>
            <person name="Buettner E."/>
        </authorList>
    </citation>
    <scope>NUCLEOTIDE SEQUENCE</scope>
    <source>
        <strain evidence="1">VT137</strain>
    </source>
</reference>
<dbReference type="EMBL" id="JAPUUL010000042">
    <property type="protein sequence ID" value="KAJ8133138.1"/>
    <property type="molecule type" value="Genomic_DNA"/>
</dbReference>
<gene>
    <name evidence="1" type="ORF">O1611_g488</name>
</gene>
<sequence length="415" mass="46633">MQPGNPVKPCQICGKVISSSNFSRHVNKHRDSDQKECAQCNTSVRSANWARHIKSQKHLEQTASQSQLQSRSYILFADFINTTEEPLTQLASAYRREIARAGGLSTLDSDETSWTQLGIPAPRLIPAAECWGRVPSSMDEYKVDMLHHFDKSTTKIYCRGKPWTPLEDAPIHRVLSQLDQPDVASALCAINIRTQCAEVKLPERMSFDIYEDSLITETNITPQFAGIDLHIDHGLNVITLLYGGCIKLWALYPPTKQNYKRFKDVYSSHTMFVDLQNHLEGGKFCIQTEEQALYLPPGCIHSTYTLSGGFTLGTTFTTSACLDIAASVADLEKGMTRTGMGGDYSVFLRAVLMSLREQGERQKEAMTLLCSRYAEISGLRPKPFTKLRSKLAKTCSICHRPWARHTSRWLTQSET</sequence>
<proteinExistence type="predicted"/>